<dbReference type="PANTHER" id="PTHR46720:SF3">
    <property type="entry name" value="FAD-BINDING DOMAIN-CONTAINING PROTEIN-RELATED"/>
    <property type="match status" value="1"/>
</dbReference>
<dbReference type="InterPro" id="IPR006094">
    <property type="entry name" value="Oxid_FAD_bind_N"/>
</dbReference>
<dbReference type="GO" id="GO:0071949">
    <property type="term" value="F:FAD binding"/>
    <property type="evidence" value="ECO:0007669"/>
    <property type="project" value="InterPro"/>
</dbReference>
<evidence type="ECO:0000256" key="1">
    <source>
        <dbReference type="ARBA" id="ARBA00001974"/>
    </source>
</evidence>
<dbReference type="SUPFAM" id="SSF54373">
    <property type="entry name" value="FAD-linked reductases, C-terminal domain"/>
    <property type="match status" value="1"/>
</dbReference>
<dbReference type="InterPro" id="IPR036318">
    <property type="entry name" value="FAD-bd_PCMH-like_sf"/>
</dbReference>
<dbReference type="Gene3D" id="3.50.50.60">
    <property type="entry name" value="FAD/NAD(P)-binding domain"/>
    <property type="match status" value="1"/>
</dbReference>
<sequence>MAETGNAGQDGSVPFNIAVIGGGIIGLHVALGLIERNIPVVIYEKASELKEIGAGLGFTETATQCMQALNPSVAGALGKVGIATTGSLRWINGFTQEDIRLREKGTAFDFELSTGKKDGFPGCHRGQFLNELVSLVPPDLIKLGKRIATIEQKSKDEKLVLKFSDGTEALADAVIGCDGIKSRVRQIVLGEDNPASYPHYSHQSAYRALIEMDKALAALGHLPSGQLMYLGPKAHINTYPVGRGKFMNFVAFIQDKNDWPDNENLTAPASKADVVEAFSGFGPAVRAMIDLLPDQLDRWAIFDTLDHPLPSFSYDRVCLAGDAAHASSPHHGAGACVGVEDALVLATVLEKAGHDLASRDNSISKSAALSAAFEAYDNTCRERGQWLVESSRYMAELFQGSAPDVGDDFDKFKQQIRERSHKVWFMDWKDMVRRAADDYDARPSPAVNNLVIMARHLLLWASFLVSASIGCSVGNDATLFGPSLSSGAEISVCTDRSFNKTLTPRWDIFTQPTFSTVVKPATNQDIQNIVKIAAQHQIPFSVTSGGGGVTTTLSKLQDGLAINLVNFQSVSLDTKQNTLTVGGGVVFSQIIDVLFKNGKELPIASVSCLGVISTTLGGGWGSLQGLRGLLIDNLLSIELVTASGDLITVSATQDPDLFWALRGAGQNFGIVTSATYKVYDATNGGQVVNADFAFTAANNRSVWEYMQSYDESLPANMALSGFAFANATTREATLWVNVIYFGTVDEAMPHLEALIAMSPTNKNISMVPWNEEISQAYFGVAGNACTANNRVNIYHAALKQTHVPTWESYFANLTQFYLDYPAYAGRVVIQKYSSEAVAAVPDSQTAYPLRDTKTMVLFEGWYTDATIDGPVNAFMQQSRQNFAATSGYDSLSTYVNYAHGDEGPAAWYSTRKLTKLMSLKKQWDPKNLFSWYNAIPAN</sequence>
<keyword evidence="6" id="KW-0560">Oxidoreductase</keyword>
<dbReference type="Gene3D" id="3.40.462.20">
    <property type="match status" value="1"/>
</dbReference>
<dbReference type="FunFam" id="3.50.50.60:FF:000153">
    <property type="entry name" value="Salicylate hydroxylase, putative"/>
    <property type="match status" value="1"/>
</dbReference>
<dbReference type="Pfam" id="PF01565">
    <property type="entry name" value="FAD_binding_4"/>
    <property type="match status" value="1"/>
</dbReference>
<dbReference type="STRING" id="398673.A0A2P4ZW60"/>
<evidence type="ECO:0000259" key="8">
    <source>
        <dbReference type="PROSITE" id="PS51387"/>
    </source>
</evidence>
<comment type="cofactor">
    <cofactor evidence="1">
        <name>FAD</name>
        <dbReference type="ChEBI" id="CHEBI:57692"/>
    </cofactor>
</comment>
<comment type="similarity">
    <text evidence="3">Belongs to the paxM FAD-dependent monooxygenase family.</text>
</comment>
<dbReference type="SUPFAM" id="SSF56176">
    <property type="entry name" value="FAD-binding/transporter-associated domain-like"/>
    <property type="match status" value="1"/>
</dbReference>
<accession>A0A2P4ZW60</accession>
<keyword evidence="10" id="KW-1185">Reference proteome</keyword>
<protein>
    <submittedName>
        <fullName evidence="9">Salicylate 1-monooxygenase SalA</fullName>
    </submittedName>
</protein>
<evidence type="ECO:0000256" key="2">
    <source>
        <dbReference type="ARBA" id="ARBA00005466"/>
    </source>
</evidence>
<dbReference type="InterPro" id="IPR016169">
    <property type="entry name" value="FAD-bd_PCMH_sub2"/>
</dbReference>
<dbReference type="InterPro" id="IPR012951">
    <property type="entry name" value="BBE"/>
</dbReference>
<dbReference type="SUPFAM" id="SSF51905">
    <property type="entry name" value="FAD/NAD(P)-binding domain"/>
    <property type="match status" value="1"/>
</dbReference>
<dbReference type="PROSITE" id="PS51387">
    <property type="entry name" value="FAD_PCMH"/>
    <property type="match status" value="1"/>
</dbReference>
<evidence type="ECO:0000313" key="9">
    <source>
        <dbReference type="EMBL" id="PON28520.1"/>
    </source>
</evidence>
<name>A0A2P4ZW60_9HYPO</name>
<dbReference type="InterPro" id="IPR002938">
    <property type="entry name" value="FAD-bd"/>
</dbReference>
<comment type="similarity">
    <text evidence="2">Belongs to the oxygen-dependent FAD-linked oxidoreductase family.</text>
</comment>
<evidence type="ECO:0000256" key="4">
    <source>
        <dbReference type="ARBA" id="ARBA00022630"/>
    </source>
</evidence>
<evidence type="ECO:0000256" key="3">
    <source>
        <dbReference type="ARBA" id="ARBA00007992"/>
    </source>
</evidence>
<proteinExistence type="inferred from homology"/>
<dbReference type="GO" id="GO:0004497">
    <property type="term" value="F:monooxygenase activity"/>
    <property type="evidence" value="ECO:0007669"/>
    <property type="project" value="UniProtKB-KW"/>
</dbReference>
<comment type="caution">
    <text evidence="9">The sequence shown here is derived from an EMBL/GenBank/DDBJ whole genome shotgun (WGS) entry which is preliminary data.</text>
</comment>
<evidence type="ECO:0000256" key="6">
    <source>
        <dbReference type="ARBA" id="ARBA00023002"/>
    </source>
</evidence>
<dbReference type="RefSeq" id="XP_018661925.1">
    <property type="nucleotide sequence ID" value="XM_018804934.1"/>
</dbReference>
<gene>
    <name evidence="9" type="ORF">TGAM01_v202367</name>
</gene>
<keyword evidence="7" id="KW-0503">Monooxygenase</keyword>
<reference evidence="9 10" key="1">
    <citation type="journal article" date="2016" name="Genome Announc.">
        <title>Draft Whole-Genome Sequence of Trichoderma gamsii T6085, a Promising Biocontrol Agent of Fusarium Head Blight on Wheat.</title>
        <authorList>
            <person name="Baroncelli R."/>
            <person name="Zapparata A."/>
            <person name="Piaggeschi G."/>
            <person name="Sarrocco S."/>
            <person name="Vannacci G."/>
        </authorList>
    </citation>
    <scope>NUCLEOTIDE SEQUENCE [LARGE SCALE GENOMIC DNA]</scope>
    <source>
        <strain evidence="9 10">T6085</strain>
    </source>
</reference>
<keyword evidence="5" id="KW-0274">FAD</keyword>
<dbReference type="InterPro" id="IPR036188">
    <property type="entry name" value="FAD/NAD-bd_sf"/>
</dbReference>
<dbReference type="Gene3D" id="3.30.465.10">
    <property type="match status" value="1"/>
</dbReference>
<dbReference type="Proteomes" id="UP000054821">
    <property type="component" value="Unassembled WGS sequence"/>
</dbReference>
<dbReference type="PRINTS" id="PR00420">
    <property type="entry name" value="RNGMNOXGNASE"/>
</dbReference>
<keyword evidence="4" id="KW-0285">Flavoprotein</keyword>
<dbReference type="InterPro" id="IPR016166">
    <property type="entry name" value="FAD-bd_PCMH"/>
</dbReference>
<evidence type="ECO:0000313" key="10">
    <source>
        <dbReference type="Proteomes" id="UP000054821"/>
    </source>
</evidence>
<dbReference type="Pfam" id="PF01494">
    <property type="entry name" value="FAD_binding_3"/>
    <property type="match status" value="1"/>
</dbReference>
<dbReference type="GeneID" id="29985017"/>
<organism evidence="9 10">
    <name type="scientific">Trichoderma gamsii</name>
    <dbReference type="NCBI Taxonomy" id="398673"/>
    <lineage>
        <taxon>Eukaryota</taxon>
        <taxon>Fungi</taxon>
        <taxon>Dikarya</taxon>
        <taxon>Ascomycota</taxon>
        <taxon>Pezizomycotina</taxon>
        <taxon>Sordariomycetes</taxon>
        <taxon>Hypocreomycetidae</taxon>
        <taxon>Hypocreales</taxon>
        <taxon>Hypocreaceae</taxon>
        <taxon>Trichoderma</taxon>
    </lineage>
</organism>
<dbReference type="PANTHER" id="PTHR46720">
    <property type="entry name" value="HYDROXYLASE, PUTATIVE (AFU_ORTHOLOGUE AFUA_3G01460)-RELATED"/>
    <property type="match status" value="1"/>
</dbReference>
<evidence type="ECO:0000256" key="5">
    <source>
        <dbReference type="ARBA" id="ARBA00022827"/>
    </source>
</evidence>
<feature type="domain" description="FAD-binding PCMH-type" evidence="8">
    <location>
        <begin position="510"/>
        <end position="681"/>
    </location>
</feature>
<dbReference type="InterPro" id="IPR051104">
    <property type="entry name" value="FAD_monoxygenase"/>
</dbReference>
<dbReference type="GO" id="GO:0044550">
    <property type="term" value="P:secondary metabolite biosynthetic process"/>
    <property type="evidence" value="ECO:0007669"/>
    <property type="project" value="TreeGrafter"/>
</dbReference>
<dbReference type="AlphaFoldDB" id="A0A2P4ZW60"/>
<dbReference type="Pfam" id="PF08031">
    <property type="entry name" value="BBE"/>
    <property type="match status" value="1"/>
</dbReference>
<evidence type="ECO:0000256" key="7">
    <source>
        <dbReference type="ARBA" id="ARBA00023033"/>
    </source>
</evidence>
<dbReference type="EMBL" id="JPDN02000006">
    <property type="protein sequence ID" value="PON28520.1"/>
    <property type="molecule type" value="Genomic_DNA"/>
</dbReference>